<dbReference type="RefSeq" id="WP_194539012.1">
    <property type="nucleotide sequence ID" value="NZ_JACEFB010000011.1"/>
</dbReference>
<accession>A0A7V8VFN8</accession>
<name>A0A7V8VFN8_9BACT</name>
<sequence length="397" mass="44564">MTVFGKVLLIFNLLLAIGFGYLATQDWQRRQTIQAAALRYDLLVQGLPLGAEPDAPKSLPADPDDPVPLRVLGVGNIPVFSVSKKYLEAYFQGAQGGSDLGGPAVPNQLAEVQRVRSRIEQLLSAAETPQAKLQRLRGWLLYQAETFEEHQAILDLLRQGNVEELQNRLYARFDAVLKPSQAGAIPPPLTDEELAGKTPEEQAALVQSRASQLQQSYAQSLDESERRMRLAHLLIHLDPSADWQKRVAAVVGLSRYTSALVAQTRRFEEMSRLMEQLLVVDQQAYLERLQPLMRAAQNATDVTNRQAALRAKWVEQFRRESDAVNQRETQLRELTNALARVKAEVDALLVRQTGIEDQMLAIQREVANALEEVYRLEAELVAREKQLLQQMGRSFGP</sequence>
<reference evidence="2 3" key="1">
    <citation type="submission" date="2020-07" db="EMBL/GenBank/DDBJ databases">
        <title>Thermogemmata thermophila gen. nov., sp. nov., a novel moderate thermophilic planctomycete from a Kamchatka hot spring.</title>
        <authorList>
            <person name="Elcheninov A.G."/>
            <person name="Podosokorskaya O.A."/>
            <person name="Kovaleva O.L."/>
            <person name="Novikov A."/>
            <person name="Bonch-Osmolovskaya E.A."/>
            <person name="Toshchakov S.V."/>
            <person name="Kublanov I.V."/>
        </authorList>
    </citation>
    <scope>NUCLEOTIDE SEQUENCE [LARGE SCALE GENOMIC DNA]</scope>
    <source>
        <strain evidence="2 3">2918</strain>
    </source>
</reference>
<organism evidence="2 3">
    <name type="scientific">Thermogemmata fonticola</name>
    <dbReference type="NCBI Taxonomy" id="2755323"/>
    <lineage>
        <taxon>Bacteria</taxon>
        <taxon>Pseudomonadati</taxon>
        <taxon>Planctomycetota</taxon>
        <taxon>Planctomycetia</taxon>
        <taxon>Gemmatales</taxon>
        <taxon>Gemmataceae</taxon>
        <taxon>Thermogemmata</taxon>
    </lineage>
</organism>
<evidence type="ECO:0000313" key="2">
    <source>
        <dbReference type="EMBL" id="MBA2227175.1"/>
    </source>
</evidence>
<keyword evidence="3" id="KW-1185">Reference proteome</keyword>
<gene>
    <name evidence="2" type="ORF">H0921_13510</name>
</gene>
<dbReference type="Proteomes" id="UP000542342">
    <property type="component" value="Unassembled WGS sequence"/>
</dbReference>
<proteinExistence type="predicted"/>
<dbReference type="AlphaFoldDB" id="A0A7V8VFN8"/>
<evidence type="ECO:0000256" key="1">
    <source>
        <dbReference type="SAM" id="Coils"/>
    </source>
</evidence>
<comment type="caution">
    <text evidence="2">The sequence shown here is derived from an EMBL/GenBank/DDBJ whole genome shotgun (WGS) entry which is preliminary data.</text>
</comment>
<dbReference type="EMBL" id="JACEFB010000011">
    <property type="protein sequence ID" value="MBA2227175.1"/>
    <property type="molecule type" value="Genomic_DNA"/>
</dbReference>
<protein>
    <submittedName>
        <fullName evidence="2">Uncharacterized protein</fullName>
    </submittedName>
</protein>
<feature type="coiled-coil region" evidence="1">
    <location>
        <begin position="324"/>
        <end position="386"/>
    </location>
</feature>
<evidence type="ECO:0000313" key="3">
    <source>
        <dbReference type="Proteomes" id="UP000542342"/>
    </source>
</evidence>
<keyword evidence="1" id="KW-0175">Coiled coil</keyword>